<feature type="non-terminal residue" evidence="2">
    <location>
        <position position="1"/>
    </location>
</feature>
<protein>
    <submittedName>
        <fullName evidence="2">Uncharacterized protein</fullName>
    </submittedName>
</protein>
<evidence type="ECO:0000256" key="1">
    <source>
        <dbReference type="SAM" id="MobiDB-lite"/>
    </source>
</evidence>
<dbReference type="AlphaFoldDB" id="A0A0F8YYP5"/>
<evidence type="ECO:0000313" key="2">
    <source>
        <dbReference type="EMBL" id="KKK78975.1"/>
    </source>
</evidence>
<reference evidence="2" key="1">
    <citation type="journal article" date="2015" name="Nature">
        <title>Complex archaea that bridge the gap between prokaryotes and eukaryotes.</title>
        <authorList>
            <person name="Spang A."/>
            <person name="Saw J.H."/>
            <person name="Jorgensen S.L."/>
            <person name="Zaremba-Niedzwiedzka K."/>
            <person name="Martijn J."/>
            <person name="Lind A.E."/>
            <person name="van Eijk R."/>
            <person name="Schleper C."/>
            <person name="Guy L."/>
            <person name="Ettema T.J."/>
        </authorList>
    </citation>
    <scope>NUCLEOTIDE SEQUENCE</scope>
</reference>
<name>A0A0F8YYP5_9ZZZZ</name>
<feature type="region of interest" description="Disordered" evidence="1">
    <location>
        <begin position="1"/>
        <end position="37"/>
    </location>
</feature>
<accession>A0A0F8YYP5</accession>
<organism evidence="2">
    <name type="scientific">marine sediment metagenome</name>
    <dbReference type="NCBI Taxonomy" id="412755"/>
    <lineage>
        <taxon>unclassified sequences</taxon>
        <taxon>metagenomes</taxon>
        <taxon>ecological metagenomes</taxon>
    </lineage>
</organism>
<proteinExistence type="predicted"/>
<gene>
    <name evidence="2" type="ORF">LCGC14_2838170</name>
</gene>
<comment type="caution">
    <text evidence="2">The sequence shown here is derived from an EMBL/GenBank/DDBJ whole genome shotgun (WGS) entry which is preliminary data.</text>
</comment>
<dbReference type="EMBL" id="LAZR01054244">
    <property type="protein sequence ID" value="KKK78975.1"/>
    <property type="molecule type" value="Genomic_DNA"/>
</dbReference>
<sequence length="37" mass="4145">KKTKAEETKGDVPEEDPSQRKVKDVVDETKGDVSEEN</sequence>